<dbReference type="EMBL" id="JAHWDP010000003">
    <property type="protein sequence ID" value="MBW2938397.1"/>
    <property type="molecule type" value="Genomic_DNA"/>
</dbReference>
<sequence length="271" mass="31827">MFFKTMKKSLLFIFAAVLLSSCSSYQKLLRSDDSAKKYTAADSLYKAGKYKKALALMEQIVPAYRGKPQAEPLMFRYANTFYNLEDFYLSGYQFERFVISYPKSDSVEIASYRSAKSYYELSPRYSLDQKDTYTALEKLQGFVDKFPNSEYRPNANAMVTELKEKLEKKDYETANQFLRISDYKAAIESFENFILDHPGSKYRQQAFYGRMEASYLLAINSVPYLVQERLNQTKKYYQSFLKYFKEGELKQDADEILQDVEKRLSQYNTEN</sequence>
<accession>A0A9X1FRB2</accession>
<name>A0A9X1FRB2_9FLAO</name>
<feature type="domain" description="Outer membrane lipoprotein BamD-like" evidence="5">
    <location>
        <begin position="33"/>
        <end position="220"/>
    </location>
</feature>
<evidence type="ECO:0000313" key="7">
    <source>
        <dbReference type="Proteomes" id="UP001138686"/>
    </source>
</evidence>
<keyword evidence="3" id="KW-0998">Cell outer membrane</keyword>
<dbReference type="Proteomes" id="UP001138686">
    <property type="component" value="Unassembled WGS sequence"/>
</dbReference>
<protein>
    <submittedName>
        <fullName evidence="6">Outer membrane protein assembly factor BamD</fullName>
    </submittedName>
</protein>
<feature type="chain" id="PRO_5040947924" evidence="4">
    <location>
        <begin position="27"/>
        <end position="271"/>
    </location>
</feature>
<dbReference type="NCBIfam" id="TIGR03302">
    <property type="entry name" value="OM_YfiO"/>
    <property type="match status" value="1"/>
</dbReference>
<reference evidence="6" key="1">
    <citation type="submission" date="2021-07" db="EMBL/GenBank/DDBJ databases">
        <title>Aureisphaera sp. CAU 1614 isolated from sea sediment.</title>
        <authorList>
            <person name="Kim W."/>
        </authorList>
    </citation>
    <scope>NUCLEOTIDE SEQUENCE</scope>
    <source>
        <strain evidence="6">CAU 1614</strain>
    </source>
</reference>
<evidence type="ECO:0000256" key="3">
    <source>
        <dbReference type="ARBA" id="ARBA00023237"/>
    </source>
</evidence>
<keyword evidence="7" id="KW-1185">Reference proteome</keyword>
<dbReference type="PROSITE" id="PS51257">
    <property type="entry name" value="PROKAR_LIPOPROTEIN"/>
    <property type="match status" value="1"/>
</dbReference>
<evidence type="ECO:0000259" key="5">
    <source>
        <dbReference type="Pfam" id="PF13525"/>
    </source>
</evidence>
<keyword evidence="1 4" id="KW-0732">Signal</keyword>
<feature type="signal peptide" evidence="4">
    <location>
        <begin position="1"/>
        <end position="26"/>
    </location>
</feature>
<proteinExistence type="predicted"/>
<dbReference type="InterPro" id="IPR017689">
    <property type="entry name" value="BamD"/>
</dbReference>
<keyword evidence="2" id="KW-0472">Membrane</keyword>
<organism evidence="6 7">
    <name type="scientific">Halomarinibacterium sedimenti</name>
    <dbReference type="NCBI Taxonomy" id="2857106"/>
    <lineage>
        <taxon>Bacteria</taxon>
        <taxon>Pseudomonadati</taxon>
        <taxon>Bacteroidota</taxon>
        <taxon>Flavobacteriia</taxon>
        <taxon>Flavobacteriales</taxon>
        <taxon>Flavobacteriaceae</taxon>
        <taxon>Halomarinibacterium</taxon>
    </lineage>
</organism>
<evidence type="ECO:0000256" key="2">
    <source>
        <dbReference type="ARBA" id="ARBA00023136"/>
    </source>
</evidence>
<evidence type="ECO:0000313" key="6">
    <source>
        <dbReference type="EMBL" id="MBW2938397.1"/>
    </source>
</evidence>
<evidence type="ECO:0000256" key="4">
    <source>
        <dbReference type="SAM" id="SignalP"/>
    </source>
</evidence>
<dbReference type="Pfam" id="PF13525">
    <property type="entry name" value="YfiO"/>
    <property type="match status" value="1"/>
</dbReference>
<comment type="caution">
    <text evidence="6">The sequence shown here is derived from an EMBL/GenBank/DDBJ whole genome shotgun (WGS) entry which is preliminary data.</text>
</comment>
<evidence type="ECO:0000256" key="1">
    <source>
        <dbReference type="ARBA" id="ARBA00022729"/>
    </source>
</evidence>
<gene>
    <name evidence="6" type="primary">bamD</name>
    <name evidence="6" type="ORF">KXJ69_09785</name>
</gene>
<dbReference type="AlphaFoldDB" id="A0A9X1FRB2"/>
<dbReference type="InterPro" id="IPR039565">
    <property type="entry name" value="BamD-like"/>
</dbReference>